<keyword evidence="3" id="KW-1185">Reference proteome</keyword>
<feature type="compositionally biased region" description="Polar residues" evidence="1">
    <location>
        <begin position="78"/>
        <end position="87"/>
    </location>
</feature>
<name>A0A1C4YI17_9ACTN</name>
<dbReference type="AlphaFoldDB" id="A0A1C4YI17"/>
<evidence type="ECO:0000313" key="3">
    <source>
        <dbReference type="Proteomes" id="UP000198797"/>
    </source>
</evidence>
<dbReference type="EMBL" id="FMCU01000006">
    <property type="protein sequence ID" value="SCF20379.1"/>
    <property type="molecule type" value="Genomic_DNA"/>
</dbReference>
<feature type="compositionally biased region" description="Low complexity" evidence="1">
    <location>
        <begin position="65"/>
        <end position="77"/>
    </location>
</feature>
<proteinExistence type="predicted"/>
<evidence type="ECO:0000256" key="1">
    <source>
        <dbReference type="SAM" id="MobiDB-lite"/>
    </source>
</evidence>
<feature type="region of interest" description="Disordered" evidence="1">
    <location>
        <begin position="1"/>
        <end position="104"/>
    </location>
</feature>
<reference evidence="3" key="1">
    <citation type="submission" date="2016-06" db="EMBL/GenBank/DDBJ databases">
        <authorList>
            <person name="Varghese N."/>
            <person name="Submissions Spin"/>
        </authorList>
    </citation>
    <scope>NUCLEOTIDE SEQUENCE [LARGE SCALE GENOMIC DNA]</scope>
    <source>
        <strain evidence="3">DSM 44100</strain>
    </source>
</reference>
<sequence length="104" mass="10709">MNEPTASVDNQSGEAGPTTRNTHISTGVSTSHTARNDSTMPRAATQPPCRISRVVVGSAMRIDSSRAGAGASSGSSSNRPRQPTNDSPVCDAATETKARRSPSP</sequence>
<gene>
    <name evidence="2" type="ORF">GA0070216_106234</name>
</gene>
<feature type="compositionally biased region" description="Polar residues" evidence="1">
    <location>
        <begin position="1"/>
        <end position="39"/>
    </location>
</feature>
<organism evidence="2 3">
    <name type="scientific">Micromonospora matsumotoense</name>
    <dbReference type="NCBI Taxonomy" id="121616"/>
    <lineage>
        <taxon>Bacteria</taxon>
        <taxon>Bacillati</taxon>
        <taxon>Actinomycetota</taxon>
        <taxon>Actinomycetes</taxon>
        <taxon>Micromonosporales</taxon>
        <taxon>Micromonosporaceae</taxon>
        <taxon>Micromonospora</taxon>
    </lineage>
</organism>
<dbReference type="Proteomes" id="UP000198797">
    <property type="component" value="Unassembled WGS sequence"/>
</dbReference>
<evidence type="ECO:0000313" key="2">
    <source>
        <dbReference type="EMBL" id="SCF20379.1"/>
    </source>
</evidence>
<protein>
    <submittedName>
        <fullName evidence="2">Uncharacterized protein</fullName>
    </submittedName>
</protein>
<accession>A0A1C4YI17</accession>